<organism evidence="5 6">
    <name type="scientific">Candidatus Komeilibacteria bacterium RIFCSPLOWO2_02_FULL_48_11</name>
    <dbReference type="NCBI Taxonomy" id="1798553"/>
    <lineage>
        <taxon>Bacteria</taxon>
        <taxon>Candidatus Komeiliibacteriota</taxon>
    </lineage>
</organism>
<gene>
    <name evidence="5" type="ORF">A3H70_01865</name>
</gene>
<evidence type="ECO:0000313" key="6">
    <source>
        <dbReference type="Proteomes" id="UP000178109"/>
    </source>
</evidence>
<evidence type="ECO:0000256" key="3">
    <source>
        <dbReference type="ARBA" id="ARBA00023125"/>
    </source>
</evidence>
<dbReference type="GO" id="GO:0043138">
    <property type="term" value="F:3'-5' DNA helicase activity"/>
    <property type="evidence" value="ECO:0007669"/>
    <property type="project" value="TreeGrafter"/>
</dbReference>
<dbReference type="InterPro" id="IPR027417">
    <property type="entry name" value="P-loop_NTPase"/>
</dbReference>
<dbReference type="GO" id="GO:0006310">
    <property type="term" value="P:DNA recombination"/>
    <property type="evidence" value="ECO:0007669"/>
    <property type="project" value="TreeGrafter"/>
</dbReference>
<dbReference type="Gene3D" id="3.40.50.300">
    <property type="entry name" value="P-loop containing nucleotide triphosphate hydrolases"/>
    <property type="match status" value="1"/>
</dbReference>
<dbReference type="InterPro" id="IPR042115">
    <property type="entry name" value="PriA_3primeBD_sf"/>
</dbReference>
<dbReference type="PANTHER" id="PTHR30580">
    <property type="entry name" value="PRIMOSOMAL PROTEIN N"/>
    <property type="match status" value="1"/>
</dbReference>
<dbReference type="AlphaFoldDB" id="A0A1G2BVN4"/>
<dbReference type="PANTHER" id="PTHR30580:SF0">
    <property type="entry name" value="PRIMOSOMAL PROTEIN N"/>
    <property type="match status" value="1"/>
</dbReference>
<keyword evidence="2" id="KW-0067">ATP-binding</keyword>
<name>A0A1G2BVN4_9BACT</name>
<accession>A0A1G2BVN4</accession>
<dbReference type="Gene3D" id="3.40.1440.60">
    <property type="entry name" value="PriA, 3(prime) DNA-binding domain"/>
    <property type="match status" value="1"/>
</dbReference>
<dbReference type="GO" id="GO:0006302">
    <property type="term" value="P:double-strand break repair"/>
    <property type="evidence" value="ECO:0007669"/>
    <property type="project" value="TreeGrafter"/>
</dbReference>
<comment type="caution">
    <text evidence="5">The sequence shown here is derived from an EMBL/GenBank/DDBJ whole genome shotgun (WGS) entry which is preliminary data.</text>
</comment>
<dbReference type="GO" id="GO:0005524">
    <property type="term" value="F:ATP binding"/>
    <property type="evidence" value="ECO:0007669"/>
    <property type="project" value="UniProtKB-KW"/>
</dbReference>
<protein>
    <recommendedName>
        <fullName evidence="4">Primosomal protein N' 3' DNA-binding domain-containing protein</fullName>
    </recommendedName>
</protein>
<dbReference type="EMBL" id="MHKO01000005">
    <property type="protein sequence ID" value="OGY93108.1"/>
    <property type="molecule type" value="Genomic_DNA"/>
</dbReference>
<evidence type="ECO:0000259" key="4">
    <source>
        <dbReference type="Pfam" id="PF17764"/>
    </source>
</evidence>
<dbReference type="GO" id="GO:0003677">
    <property type="term" value="F:DNA binding"/>
    <property type="evidence" value="ECO:0007669"/>
    <property type="project" value="UniProtKB-KW"/>
</dbReference>
<evidence type="ECO:0000256" key="2">
    <source>
        <dbReference type="ARBA" id="ARBA00022840"/>
    </source>
</evidence>
<sequence length="574" mass="64888">MGIGNWNFTGNWLLEIFYFKMIAKITPLIRLPSTADVFDYFIPPDLEAGIKPGQLVSIPWRSSLERGVILDIVPPPVPRRGLGGGQEGGFRARPIRKIIDLIPVLTPAQLKLIKKFSEYYFCAPGAVARLVVPEMPVRRSGGVERNVGAVDFKIEKSQLAYLNQAAAGIKEASELEIKDISSFIWLVFWFQKQYSSLVILAPTLHTLEAFGSVLIKKFGESLAIIHSGLSRGAFWRAYQKILHSQAKLILATRQGVFLPLPERSCILMFDSGSDDFKQYDQHPRYDARTVVKWAAELTASRLIYTAPTFALWPQAKPIILPQASRVKTQIRLIDLKQTLGQKGFSIISEPALEAISEAENNKKKVVIISLREQGDDKVSVKRIKEVLTAEGKNVNDIIISPPQILESGELSSWRGKISSLIIASIEPLLALPDYRSSERVFYRLKKWQMLCEELLIPEMLLQSYSPDNLAIRAFALGEEEQFVKSELDFRKELGYPPFVELVKLSYKGNDDKEFEKITSELKLNVGIKILGPYIEHRSKRKSLLLKLRDKIEIPLLYSLPSSQWVVDRDPENVL</sequence>
<dbReference type="STRING" id="1798553.A3H70_01865"/>
<feature type="domain" description="Primosomal protein N' 3' DNA-binding" evidence="4">
    <location>
        <begin position="30"/>
        <end position="133"/>
    </location>
</feature>
<evidence type="ECO:0000313" key="5">
    <source>
        <dbReference type="EMBL" id="OGY93108.1"/>
    </source>
</evidence>
<keyword evidence="3" id="KW-0238">DNA-binding</keyword>
<proteinExistence type="predicted"/>
<reference evidence="5 6" key="1">
    <citation type="journal article" date="2016" name="Nat. Commun.">
        <title>Thousands of microbial genomes shed light on interconnected biogeochemical processes in an aquifer system.</title>
        <authorList>
            <person name="Anantharaman K."/>
            <person name="Brown C.T."/>
            <person name="Hug L.A."/>
            <person name="Sharon I."/>
            <person name="Castelle C.J."/>
            <person name="Probst A.J."/>
            <person name="Thomas B.C."/>
            <person name="Singh A."/>
            <person name="Wilkins M.J."/>
            <person name="Karaoz U."/>
            <person name="Brodie E.L."/>
            <person name="Williams K.H."/>
            <person name="Hubbard S.S."/>
            <person name="Banfield J.F."/>
        </authorList>
    </citation>
    <scope>NUCLEOTIDE SEQUENCE [LARGE SCALE GENOMIC DNA]</scope>
</reference>
<dbReference type="InterPro" id="IPR041222">
    <property type="entry name" value="PriA_3primeBD"/>
</dbReference>
<keyword evidence="1" id="KW-0547">Nucleotide-binding</keyword>
<dbReference type="GO" id="GO:0006270">
    <property type="term" value="P:DNA replication initiation"/>
    <property type="evidence" value="ECO:0007669"/>
    <property type="project" value="TreeGrafter"/>
</dbReference>
<dbReference type="Pfam" id="PF17764">
    <property type="entry name" value="PriA_3primeBD"/>
    <property type="match status" value="1"/>
</dbReference>
<dbReference type="Proteomes" id="UP000178109">
    <property type="component" value="Unassembled WGS sequence"/>
</dbReference>
<evidence type="ECO:0000256" key="1">
    <source>
        <dbReference type="ARBA" id="ARBA00022741"/>
    </source>
</evidence>